<evidence type="ECO:0000313" key="3">
    <source>
        <dbReference type="EMBL" id="MBJ6367000.1"/>
    </source>
</evidence>
<dbReference type="GO" id="GO:0003677">
    <property type="term" value="F:DNA binding"/>
    <property type="evidence" value="ECO:0007669"/>
    <property type="project" value="UniProtKB-KW"/>
</dbReference>
<dbReference type="InterPro" id="IPR025269">
    <property type="entry name" value="SAM-like_dom"/>
</dbReference>
<name>A0A8J7IUM5_9FLAO</name>
<evidence type="ECO:0000259" key="2">
    <source>
        <dbReference type="Pfam" id="PF13102"/>
    </source>
</evidence>
<proteinExistence type="predicted"/>
<evidence type="ECO:0000313" key="4">
    <source>
        <dbReference type="Proteomes" id="UP000610931"/>
    </source>
</evidence>
<sequence length="86" mass="10834">MFLFLKQEHRITDIFLCEFNYKFIIDFERFLRHQKDMGNNTVMKHIERIRKMVTLAYNMESLDKDPFVKFEAKYEKEERCFLQWRN</sequence>
<accession>A0A8J7IUM5</accession>
<gene>
    <name evidence="3" type="ORF">JF259_02755</name>
</gene>
<feature type="domain" description="Phage integrase SAM-like" evidence="2">
    <location>
        <begin position="11"/>
        <end position="70"/>
    </location>
</feature>
<dbReference type="AlphaFoldDB" id="A0A8J7IUM5"/>
<dbReference type="EMBL" id="JAELVQ010000002">
    <property type="protein sequence ID" value="MBJ6367000.1"/>
    <property type="molecule type" value="Genomic_DNA"/>
</dbReference>
<comment type="caution">
    <text evidence="3">The sequence shown here is derived from an EMBL/GenBank/DDBJ whole genome shotgun (WGS) entry which is preliminary data.</text>
</comment>
<dbReference type="InterPro" id="IPR010998">
    <property type="entry name" value="Integrase_recombinase_N"/>
</dbReference>
<evidence type="ECO:0000256" key="1">
    <source>
        <dbReference type="ARBA" id="ARBA00023125"/>
    </source>
</evidence>
<reference evidence="3" key="1">
    <citation type="submission" date="2020-12" db="EMBL/GenBank/DDBJ databases">
        <title>Snuella sp. nov., isolated from sediment in Incheon.</title>
        <authorList>
            <person name="Kim W."/>
        </authorList>
    </citation>
    <scope>NUCLEOTIDE SEQUENCE</scope>
    <source>
        <strain evidence="3">CAU 1569</strain>
    </source>
</reference>
<keyword evidence="1" id="KW-0238">DNA-binding</keyword>
<organism evidence="3 4">
    <name type="scientific">Snuella sedimenti</name>
    <dbReference type="NCBI Taxonomy" id="2798802"/>
    <lineage>
        <taxon>Bacteria</taxon>
        <taxon>Pseudomonadati</taxon>
        <taxon>Bacteroidota</taxon>
        <taxon>Flavobacteriia</taxon>
        <taxon>Flavobacteriales</taxon>
        <taxon>Flavobacteriaceae</taxon>
        <taxon>Snuella</taxon>
    </lineage>
</organism>
<keyword evidence="4" id="KW-1185">Reference proteome</keyword>
<dbReference type="Gene3D" id="1.10.150.130">
    <property type="match status" value="1"/>
</dbReference>
<protein>
    <submittedName>
        <fullName evidence="3">Phage integrase SAM-like domain-containing protein</fullName>
    </submittedName>
</protein>
<dbReference type="Pfam" id="PF13102">
    <property type="entry name" value="Phage_int_SAM_5"/>
    <property type="match status" value="1"/>
</dbReference>
<dbReference type="Proteomes" id="UP000610931">
    <property type="component" value="Unassembled WGS sequence"/>
</dbReference>